<evidence type="ECO:0000313" key="3">
    <source>
        <dbReference type="EMBL" id="PSK60831.1"/>
    </source>
</evidence>
<name>A0A2P8AK58_9PEZI</name>
<reference evidence="3 4" key="1">
    <citation type="submission" date="2017-05" db="EMBL/GenBank/DDBJ databases">
        <title>Draft genome sequence of Elsinoe australis.</title>
        <authorList>
            <person name="Cheng Q."/>
        </authorList>
    </citation>
    <scope>NUCLEOTIDE SEQUENCE [LARGE SCALE GENOMIC DNA]</scope>
    <source>
        <strain evidence="3 4">NL1</strain>
    </source>
</reference>
<organism evidence="3 4">
    <name type="scientific">Elsinoe australis</name>
    <dbReference type="NCBI Taxonomy" id="40998"/>
    <lineage>
        <taxon>Eukaryota</taxon>
        <taxon>Fungi</taxon>
        <taxon>Dikarya</taxon>
        <taxon>Ascomycota</taxon>
        <taxon>Pezizomycotina</taxon>
        <taxon>Dothideomycetes</taxon>
        <taxon>Dothideomycetidae</taxon>
        <taxon>Myriangiales</taxon>
        <taxon>Elsinoaceae</taxon>
        <taxon>Elsinoe</taxon>
    </lineage>
</organism>
<gene>
    <name evidence="3" type="ORF">B9Z65_981</name>
</gene>
<feature type="region of interest" description="Disordered" evidence="1">
    <location>
        <begin position="407"/>
        <end position="426"/>
    </location>
</feature>
<feature type="compositionally biased region" description="Acidic residues" evidence="1">
    <location>
        <begin position="413"/>
        <end position="426"/>
    </location>
</feature>
<dbReference type="AlphaFoldDB" id="A0A2P8AK58"/>
<feature type="chain" id="PRO_5015110483" description="Apple domain-containing protein" evidence="2">
    <location>
        <begin position="20"/>
        <end position="426"/>
    </location>
</feature>
<evidence type="ECO:0000256" key="2">
    <source>
        <dbReference type="SAM" id="SignalP"/>
    </source>
</evidence>
<accession>A0A2P8AK58</accession>
<dbReference type="Proteomes" id="UP000243723">
    <property type="component" value="Unassembled WGS sequence"/>
</dbReference>
<feature type="region of interest" description="Disordered" evidence="1">
    <location>
        <begin position="258"/>
        <end position="287"/>
    </location>
</feature>
<sequence>MKFTAIALGAAALAPMVSANDIEARQAGNLICNTVAAAKNRRTTSTVYALGTTTTTVGPKTTVTSTVRTPVVSTVLKTQTKHQKTVTQTNTSTTQVAVTAKVTQTNTITAQARTISPAPKTSTVVAPSGFVPAASALANANSKRDAQKANKKAVICTTTVQDDKTVTVKKPLQTISVTVTLPGRQTSYTTQTKTITKPGADTTTIAITQTKTRTVTSLTTTKTTVTPTITLAASTVKYYAACANLNLLDYTLSTSTNATASTGSGASNSTSTSDGGDDDEDYSETTRRMRRSARLNAAHDAIKRAVFPKMKAASGTKVGINSVTGGSGLTVKNLDTVQSAYDCCAACQTTANCAGSAYYDAVGCSLYVATSCASGQSATAGSFTYDSSDVLGVGEGEVVSNGKCGAWSFGGEGSEDSGSDAGSDDE</sequence>
<evidence type="ECO:0008006" key="5">
    <source>
        <dbReference type="Google" id="ProtNLM"/>
    </source>
</evidence>
<keyword evidence="2" id="KW-0732">Signal</keyword>
<dbReference type="OrthoDB" id="3945177at2759"/>
<protein>
    <recommendedName>
        <fullName evidence="5">Apple domain-containing protein</fullName>
    </recommendedName>
</protein>
<dbReference type="EMBL" id="NHZQ01000003">
    <property type="protein sequence ID" value="PSK60831.1"/>
    <property type="molecule type" value="Genomic_DNA"/>
</dbReference>
<keyword evidence="4" id="KW-1185">Reference proteome</keyword>
<comment type="caution">
    <text evidence="3">The sequence shown here is derived from an EMBL/GenBank/DDBJ whole genome shotgun (WGS) entry which is preliminary data.</text>
</comment>
<feature type="signal peptide" evidence="2">
    <location>
        <begin position="1"/>
        <end position="19"/>
    </location>
</feature>
<evidence type="ECO:0000256" key="1">
    <source>
        <dbReference type="SAM" id="MobiDB-lite"/>
    </source>
</evidence>
<evidence type="ECO:0000313" key="4">
    <source>
        <dbReference type="Proteomes" id="UP000243723"/>
    </source>
</evidence>
<proteinExistence type="predicted"/>
<feature type="compositionally biased region" description="Low complexity" evidence="1">
    <location>
        <begin position="258"/>
        <end position="274"/>
    </location>
</feature>